<dbReference type="AlphaFoldDB" id="A0AAN7NJQ0"/>
<reference evidence="2 3" key="1">
    <citation type="journal article" date="2023" name="J. Hered.">
        <title>Chromosome-level genome of the wood stork (Mycteria americana) provides insight into avian chromosome evolution.</title>
        <authorList>
            <person name="Flamio R. Jr."/>
            <person name="Ramstad K.M."/>
        </authorList>
    </citation>
    <scope>NUCLEOTIDE SEQUENCE [LARGE SCALE GENOMIC DNA]</scope>
    <source>
        <strain evidence="2">JAX WOST 10</strain>
    </source>
</reference>
<evidence type="ECO:0000256" key="1">
    <source>
        <dbReference type="SAM" id="MobiDB-lite"/>
    </source>
</evidence>
<protein>
    <submittedName>
        <fullName evidence="2">Uncharacterized protein</fullName>
    </submittedName>
</protein>
<dbReference type="Proteomes" id="UP001333110">
    <property type="component" value="Unassembled WGS sequence"/>
</dbReference>
<feature type="region of interest" description="Disordered" evidence="1">
    <location>
        <begin position="227"/>
        <end position="299"/>
    </location>
</feature>
<feature type="compositionally biased region" description="Basic and acidic residues" evidence="1">
    <location>
        <begin position="256"/>
        <end position="272"/>
    </location>
</feature>
<sequence>MGRDISHYMRLVKAPSNLTLNTSNDGASTTSLGNLVQCPTTLISNPTLCQFKTSAPCPVTTDLVLKGHKKVSPEPSLLQAEQPQLSQPFSIAEGFQPSDHFRGLLWTRSNRAGRSAPGGSQDMGVEGQNPLPRPAGHAALDAAQDTDGFLGCECTLSAHVQLFMHQYPQVLLLRAALHPFIPQSVWILGIAPTQAQDLALGLLELHEVHLGPQNIWSQLALCKEPASQQGDKDTLQDSEEERGVSSLIVLQQPHSQLEDEAPRDSQRSKPEELGDAAGCPPPSAPPVEQRHRSTSTPCS</sequence>
<gene>
    <name evidence="2" type="ORF">QYF61_011622</name>
</gene>
<evidence type="ECO:0000313" key="3">
    <source>
        <dbReference type="Proteomes" id="UP001333110"/>
    </source>
</evidence>
<organism evidence="2 3">
    <name type="scientific">Mycteria americana</name>
    <name type="common">Wood stork</name>
    <dbReference type="NCBI Taxonomy" id="33587"/>
    <lineage>
        <taxon>Eukaryota</taxon>
        <taxon>Metazoa</taxon>
        <taxon>Chordata</taxon>
        <taxon>Craniata</taxon>
        <taxon>Vertebrata</taxon>
        <taxon>Euteleostomi</taxon>
        <taxon>Archelosauria</taxon>
        <taxon>Archosauria</taxon>
        <taxon>Dinosauria</taxon>
        <taxon>Saurischia</taxon>
        <taxon>Theropoda</taxon>
        <taxon>Coelurosauria</taxon>
        <taxon>Aves</taxon>
        <taxon>Neognathae</taxon>
        <taxon>Neoaves</taxon>
        <taxon>Aequornithes</taxon>
        <taxon>Ciconiiformes</taxon>
        <taxon>Ciconiidae</taxon>
        <taxon>Mycteria</taxon>
    </lineage>
</organism>
<keyword evidence="3" id="KW-1185">Reference proteome</keyword>
<name>A0AAN7NJQ0_MYCAM</name>
<feature type="region of interest" description="Disordered" evidence="1">
    <location>
        <begin position="112"/>
        <end position="137"/>
    </location>
</feature>
<evidence type="ECO:0000313" key="2">
    <source>
        <dbReference type="EMBL" id="KAK4826814.1"/>
    </source>
</evidence>
<comment type="caution">
    <text evidence="2">The sequence shown here is derived from an EMBL/GenBank/DDBJ whole genome shotgun (WGS) entry which is preliminary data.</text>
</comment>
<feature type="non-terminal residue" evidence="2">
    <location>
        <position position="299"/>
    </location>
</feature>
<proteinExistence type="predicted"/>
<dbReference type="EMBL" id="JAUNZN010000002">
    <property type="protein sequence ID" value="KAK4826814.1"/>
    <property type="molecule type" value="Genomic_DNA"/>
</dbReference>
<accession>A0AAN7NJQ0</accession>